<proteinExistence type="predicted"/>
<gene>
    <name evidence="2" type="ORF">MHM_03020</name>
</gene>
<dbReference type="EMBL" id="HE613254">
    <property type="protein sequence ID" value="CCE66820.1"/>
    <property type="molecule type" value="Genomic_DNA"/>
</dbReference>
<keyword evidence="1" id="KW-0812">Transmembrane</keyword>
<reference evidence="2" key="1">
    <citation type="submission" date="2011-11" db="EMBL/GenBank/DDBJ databases">
        <title>Complete genome sequence of Candidatus Mycoplasma haemominutum.</title>
        <authorList>
            <person name="Barker E.N."/>
            <person name="Darby A.C."/>
            <person name="Helps C.R."/>
            <person name="Peters I.R."/>
            <person name="Hughes M.A."/>
            <person name="Radford A.D."/>
            <person name="Novacco M."/>
            <person name="Boretti F."/>
            <person name="Hofmann-Lehmann R."/>
            <person name="Tasker S."/>
        </authorList>
    </citation>
    <scope>NUCLEOTIDE SEQUENCE</scope>
    <source>
        <strain evidence="2">Birmingham 1</strain>
    </source>
</reference>
<protein>
    <submittedName>
        <fullName evidence="2">Uncharacterized protein</fullName>
    </submittedName>
</protein>
<dbReference type="KEGG" id="mhb:MHM_03020"/>
<dbReference type="HOGENOM" id="CLU_2804468_0_0_14"/>
<evidence type="ECO:0000313" key="2">
    <source>
        <dbReference type="EMBL" id="CCE66820.1"/>
    </source>
</evidence>
<accession>G8C3C2</accession>
<feature type="transmembrane region" description="Helical" evidence="1">
    <location>
        <begin position="43"/>
        <end position="65"/>
    </location>
</feature>
<keyword evidence="1" id="KW-1133">Transmembrane helix</keyword>
<dbReference type="RefSeq" id="WP_015511685.1">
    <property type="nucleotide sequence ID" value="NC_021007.1"/>
</dbReference>
<evidence type="ECO:0000256" key="1">
    <source>
        <dbReference type="SAM" id="Phobius"/>
    </source>
</evidence>
<dbReference type="AlphaFoldDB" id="G8C3C2"/>
<reference evidence="2" key="2">
    <citation type="submission" date="2011-11" db="EMBL/GenBank/DDBJ databases">
        <authorList>
            <person name="Barker E."/>
        </authorList>
    </citation>
    <scope>NUCLEOTIDE SEQUENCE</scope>
    <source>
        <strain evidence="2">Birmingham 1</strain>
    </source>
</reference>
<organism evidence="2">
    <name type="scientific">Candidatus Mycoplasma haematominutum 'Birmingham 1'</name>
    <dbReference type="NCBI Taxonomy" id="1116213"/>
    <lineage>
        <taxon>Bacteria</taxon>
        <taxon>Bacillati</taxon>
        <taxon>Mycoplasmatota</taxon>
        <taxon>Mollicutes</taxon>
        <taxon>Mycoplasmataceae</taxon>
        <taxon>Mycoplasma</taxon>
    </lineage>
</organism>
<dbReference type="PATRIC" id="fig|1116213.3.peg.322"/>
<keyword evidence="1" id="KW-0472">Membrane</keyword>
<name>G8C3C2_9MOLU</name>
<sequence length="67" mass="7782">MSRKEPELQLSIVDDDNQLSRREREYFFESDRVRAESLRTWKIHLTIVVSVALLISAAALIYVFAKG</sequence>